<accession>A0A183NNC8</accession>
<organism evidence="1 2">
    <name type="scientific">Schistosoma mattheei</name>
    <dbReference type="NCBI Taxonomy" id="31246"/>
    <lineage>
        <taxon>Eukaryota</taxon>
        <taxon>Metazoa</taxon>
        <taxon>Spiralia</taxon>
        <taxon>Lophotrochozoa</taxon>
        <taxon>Platyhelminthes</taxon>
        <taxon>Trematoda</taxon>
        <taxon>Digenea</taxon>
        <taxon>Strigeidida</taxon>
        <taxon>Schistosomatoidea</taxon>
        <taxon>Schistosomatidae</taxon>
        <taxon>Schistosoma</taxon>
    </lineage>
</organism>
<dbReference type="EMBL" id="UZAL01007011">
    <property type="protein sequence ID" value="VDO97342.1"/>
    <property type="molecule type" value="Genomic_DNA"/>
</dbReference>
<keyword evidence="2" id="KW-1185">Reference proteome</keyword>
<evidence type="ECO:0000313" key="1">
    <source>
        <dbReference type="EMBL" id="VDO97342.1"/>
    </source>
</evidence>
<reference evidence="1 2" key="1">
    <citation type="submission" date="2018-11" db="EMBL/GenBank/DDBJ databases">
        <authorList>
            <consortium name="Pathogen Informatics"/>
        </authorList>
    </citation>
    <scope>NUCLEOTIDE SEQUENCE [LARGE SCALE GENOMIC DNA]</scope>
    <source>
        <strain>Denwood</strain>
        <strain evidence="2">Zambia</strain>
    </source>
</reference>
<gene>
    <name evidence="1" type="ORF">SMTD_LOCUS3614</name>
</gene>
<protein>
    <submittedName>
        <fullName evidence="1">Uncharacterized protein</fullName>
    </submittedName>
</protein>
<dbReference type="Proteomes" id="UP000269396">
    <property type="component" value="Unassembled WGS sequence"/>
</dbReference>
<proteinExistence type="predicted"/>
<evidence type="ECO:0000313" key="2">
    <source>
        <dbReference type="Proteomes" id="UP000269396"/>
    </source>
</evidence>
<sequence>MDNMHNLQPLDHILIINLCHIQIIMANIRVPSLKCRILILNHSTSILIHMVDQLEVVLLFCSNNHNILSTWYHHLQAILLHLLILRQSLIVIIIIIIVVHHHCLSICKILERDFMYIILMMYNILQVVSVYF</sequence>
<name>A0A183NNC8_9TREM</name>
<dbReference type="AlphaFoldDB" id="A0A183NNC8"/>